<evidence type="ECO:0000256" key="1">
    <source>
        <dbReference type="ARBA" id="ARBA00022490"/>
    </source>
</evidence>
<evidence type="ECO:0000256" key="5">
    <source>
        <dbReference type="ARBA" id="ARBA00022917"/>
    </source>
</evidence>
<dbReference type="GO" id="GO:0002183">
    <property type="term" value="P:cytoplasmic translational initiation"/>
    <property type="evidence" value="ECO:0007669"/>
    <property type="project" value="TreeGrafter"/>
</dbReference>
<dbReference type="EMBL" id="SBJO01000008">
    <property type="protein sequence ID" value="KAF9764803.1"/>
    <property type="molecule type" value="Genomic_DNA"/>
</dbReference>
<evidence type="ECO:0000313" key="10">
    <source>
        <dbReference type="Proteomes" id="UP000740883"/>
    </source>
</evidence>
<dbReference type="PANTHER" id="PTHR19877:SF1">
    <property type="entry name" value="EUKARYOTIC TRANSLATION INITIATION FACTOR 3 SUBUNIT I"/>
    <property type="match status" value="1"/>
</dbReference>
<evidence type="ECO:0000256" key="3">
    <source>
        <dbReference type="ARBA" id="ARBA00022574"/>
    </source>
</evidence>
<keyword evidence="3 8" id="KW-0853">WD repeat</keyword>
<dbReference type="PROSITE" id="PS50082">
    <property type="entry name" value="WD_REPEATS_2"/>
    <property type="match status" value="1"/>
</dbReference>
<dbReference type="Proteomes" id="UP000740883">
    <property type="component" value="Unassembled WGS sequence"/>
</dbReference>
<name>A0A9P6H191_9MICR</name>
<evidence type="ECO:0000313" key="9">
    <source>
        <dbReference type="EMBL" id="KAF9764803.1"/>
    </source>
</evidence>
<proteinExistence type="inferred from homology"/>
<evidence type="ECO:0000256" key="2">
    <source>
        <dbReference type="ARBA" id="ARBA00022540"/>
    </source>
</evidence>
<dbReference type="SMART" id="SM00320">
    <property type="entry name" value="WD40"/>
    <property type="match status" value="4"/>
</dbReference>
<protein>
    <recommendedName>
        <fullName evidence="7">Serine-threonine kinase receptor-associated protein</fullName>
    </recommendedName>
</protein>
<keyword evidence="2 9" id="KW-0396">Initiation factor</keyword>
<dbReference type="InterPro" id="IPR036322">
    <property type="entry name" value="WD40_repeat_dom_sf"/>
</dbReference>
<dbReference type="AlphaFoldDB" id="A0A9P6H191"/>
<dbReference type="PANTHER" id="PTHR19877">
    <property type="entry name" value="EUKARYOTIC TRANSLATION INITIATION FACTOR 3 SUBUNIT I"/>
    <property type="match status" value="1"/>
</dbReference>
<dbReference type="GO" id="GO:0071541">
    <property type="term" value="C:eukaryotic translation initiation factor 3 complex, eIF3m"/>
    <property type="evidence" value="ECO:0007669"/>
    <property type="project" value="TreeGrafter"/>
</dbReference>
<comment type="caution">
    <text evidence="9">The sequence shown here is derived from an EMBL/GenBank/DDBJ whole genome shotgun (WGS) entry which is preliminary data.</text>
</comment>
<sequence>MQRGKLLKIKCHERPITTLKFNTDGDLLFTASKDSRATVIRPDGTPLGSYAGHEGSIFTLSVSPDSQHLYTGSADQTIIDWDLETGIALTHIDTGSVVKACDSYSEHLLVAVSDDSMGMKREIFLYDNRTKEVQRIFSPSFNATGIFADYSSSTFMLSDVEGSVHKFDSRSSTLVASSKLHTDKISEIQPSACRTFFLTSSIDAQAKIVDCEDLTPKRIFVCEEPVNSSAIFPTNDKVVCVGGVDARDVTTTKGKSTVDTSFFDIVTSERVGYFSTHYGTINTVDIHPLCTMYCSAGEEGIVNIVTFGEDFYASKFTKIN</sequence>
<dbReference type="GO" id="GO:0003723">
    <property type="term" value="F:RNA binding"/>
    <property type="evidence" value="ECO:0007669"/>
    <property type="project" value="TreeGrafter"/>
</dbReference>
<dbReference type="InterPro" id="IPR015943">
    <property type="entry name" value="WD40/YVTN_repeat-like_dom_sf"/>
</dbReference>
<keyword evidence="4" id="KW-0677">Repeat</keyword>
<dbReference type="OrthoDB" id="24966at2759"/>
<gene>
    <name evidence="9" type="ORF">NGRA_0266</name>
</gene>
<dbReference type="Pfam" id="PF24805">
    <property type="entry name" value="EIF3I"/>
    <property type="match status" value="1"/>
</dbReference>
<reference evidence="9 10" key="1">
    <citation type="journal article" date="2020" name="Genome Biol. Evol.">
        <title>Comparative genomics of strictly vertically transmitted, feminizing microsporidia endosymbionts of amphipod crustaceans.</title>
        <authorList>
            <person name="Cormier A."/>
            <person name="Chebbi M.A."/>
            <person name="Giraud I."/>
            <person name="Wattier R."/>
            <person name="Teixeira M."/>
            <person name="Gilbert C."/>
            <person name="Rigaud T."/>
            <person name="Cordaux R."/>
        </authorList>
    </citation>
    <scope>NUCLEOTIDE SEQUENCE [LARGE SCALE GENOMIC DNA]</scope>
    <source>
        <strain evidence="9 10">Ou3-Ou53</strain>
    </source>
</reference>
<dbReference type="GO" id="GO:0003743">
    <property type="term" value="F:translation initiation factor activity"/>
    <property type="evidence" value="ECO:0007669"/>
    <property type="project" value="UniProtKB-KW"/>
</dbReference>
<evidence type="ECO:0000256" key="4">
    <source>
        <dbReference type="ARBA" id="ARBA00022737"/>
    </source>
</evidence>
<feature type="repeat" description="WD" evidence="8">
    <location>
        <begin position="50"/>
        <end position="91"/>
    </location>
</feature>
<keyword evidence="5" id="KW-0648">Protein biosynthesis</keyword>
<dbReference type="InterPro" id="IPR027525">
    <property type="entry name" value="eIF3i"/>
</dbReference>
<dbReference type="Gene3D" id="2.130.10.10">
    <property type="entry name" value="YVTN repeat-like/Quinoprotein amine dehydrogenase"/>
    <property type="match status" value="1"/>
</dbReference>
<evidence type="ECO:0000256" key="7">
    <source>
        <dbReference type="ARBA" id="ARBA00040390"/>
    </source>
</evidence>
<dbReference type="SUPFAM" id="SSF50978">
    <property type="entry name" value="WD40 repeat-like"/>
    <property type="match status" value="1"/>
</dbReference>
<comment type="similarity">
    <text evidence="6">Belongs to the WD repeat STRAP family.</text>
</comment>
<keyword evidence="1" id="KW-0963">Cytoplasm</keyword>
<keyword evidence="10" id="KW-1185">Reference proteome</keyword>
<evidence type="ECO:0000256" key="8">
    <source>
        <dbReference type="PROSITE-ProRule" id="PRU00221"/>
    </source>
</evidence>
<accession>A0A9P6H191</accession>
<dbReference type="InterPro" id="IPR001680">
    <property type="entry name" value="WD40_rpt"/>
</dbReference>
<organism evidence="9 10">
    <name type="scientific">Nosema granulosis</name>
    <dbReference type="NCBI Taxonomy" id="83296"/>
    <lineage>
        <taxon>Eukaryota</taxon>
        <taxon>Fungi</taxon>
        <taxon>Fungi incertae sedis</taxon>
        <taxon>Microsporidia</taxon>
        <taxon>Nosematidae</taxon>
        <taxon>Nosema</taxon>
    </lineage>
</organism>
<evidence type="ECO:0000256" key="6">
    <source>
        <dbReference type="ARBA" id="ARBA00038394"/>
    </source>
</evidence>
<dbReference type="PROSITE" id="PS50294">
    <property type="entry name" value="WD_REPEATS_REGION"/>
    <property type="match status" value="1"/>
</dbReference>